<evidence type="ECO:0000313" key="6">
    <source>
        <dbReference type="Proteomes" id="UP000190774"/>
    </source>
</evidence>
<dbReference type="AlphaFoldDB" id="A0A1T4YHV7"/>
<dbReference type="Proteomes" id="UP000190774">
    <property type="component" value="Unassembled WGS sequence"/>
</dbReference>
<sequence>MAGYLTFLGGISWKSCFGAEDARPAFQPVGMWSWDNWFVHDGSRWHAFYLQLPKAVGLDRRWKNNDFYKHVGHATSSDLLHWQDQGPALGALSGTWNDRHIATGSIIKHQGRWWMFFTGRGTAGDGVGLALSDDLTNWKTEPQPLFPLIDTFAEKGDSPFESPWQGKSQRWIGISDPYILPEVHEGWFYMVLCARVLDTPLAQSGCLALVRSRDLRQWESAGILAWPQCFERMETPQLWQREGRWYLSFGGVLDTAWAQAHHAQLPEAVRGQRSHENYVYHLPELTATAQEADLNHVAIPKGHYIMKVLPLKEGRDVAIFTHKRDNDSGISRPYPVSYGANGDLQIGISKER</sequence>
<dbReference type="Pfam" id="PF00251">
    <property type="entry name" value="Glyco_hydro_32N"/>
    <property type="match status" value="1"/>
</dbReference>
<evidence type="ECO:0000256" key="3">
    <source>
        <dbReference type="ARBA" id="ARBA00023295"/>
    </source>
</evidence>
<dbReference type="Gene3D" id="2.115.10.20">
    <property type="entry name" value="Glycosyl hydrolase domain, family 43"/>
    <property type="match status" value="1"/>
</dbReference>
<comment type="similarity">
    <text evidence="1">Belongs to the glycosyl hydrolase 32 family.</text>
</comment>
<name>A0A1T4YHV7_9BACT</name>
<dbReference type="InterPro" id="IPR051214">
    <property type="entry name" value="GH32_Enzymes"/>
</dbReference>
<dbReference type="GO" id="GO:0016798">
    <property type="term" value="F:hydrolase activity, acting on glycosyl bonds"/>
    <property type="evidence" value="ECO:0007669"/>
    <property type="project" value="UniProtKB-KW"/>
</dbReference>
<organism evidence="5 6">
    <name type="scientific">Prosthecobacter debontii</name>
    <dbReference type="NCBI Taxonomy" id="48467"/>
    <lineage>
        <taxon>Bacteria</taxon>
        <taxon>Pseudomonadati</taxon>
        <taxon>Verrucomicrobiota</taxon>
        <taxon>Verrucomicrobiia</taxon>
        <taxon>Verrucomicrobiales</taxon>
        <taxon>Verrucomicrobiaceae</taxon>
        <taxon>Prosthecobacter</taxon>
    </lineage>
</organism>
<dbReference type="EMBL" id="FUYE01000011">
    <property type="protein sequence ID" value="SKB00871.1"/>
    <property type="molecule type" value="Genomic_DNA"/>
</dbReference>
<gene>
    <name evidence="5" type="ORF">SAMN02745166_03246</name>
</gene>
<proteinExistence type="inferred from homology"/>
<evidence type="ECO:0000259" key="4">
    <source>
        <dbReference type="Pfam" id="PF00251"/>
    </source>
</evidence>
<protein>
    <submittedName>
        <fullName evidence="5">Beta-fructofuranosidase</fullName>
    </submittedName>
</protein>
<dbReference type="STRING" id="48467.SAMN02745166_03246"/>
<accession>A0A1T4YHV7</accession>
<dbReference type="InterPro" id="IPR013148">
    <property type="entry name" value="Glyco_hydro_32_N"/>
</dbReference>
<evidence type="ECO:0000313" key="5">
    <source>
        <dbReference type="EMBL" id="SKB00871.1"/>
    </source>
</evidence>
<feature type="domain" description="Glycosyl hydrolase family 32 N-terminal" evidence="4">
    <location>
        <begin position="36"/>
        <end position="228"/>
    </location>
</feature>
<dbReference type="SUPFAM" id="SSF75005">
    <property type="entry name" value="Arabinanase/levansucrase/invertase"/>
    <property type="match status" value="1"/>
</dbReference>
<evidence type="ECO:0000256" key="2">
    <source>
        <dbReference type="ARBA" id="ARBA00022801"/>
    </source>
</evidence>
<reference evidence="6" key="1">
    <citation type="submission" date="2017-02" db="EMBL/GenBank/DDBJ databases">
        <authorList>
            <person name="Varghese N."/>
            <person name="Submissions S."/>
        </authorList>
    </citation>
    <scope>NUCLEOTIDE SEQUENCE [LARGE SCALE GENOMIC DNA]</scope>
    <source>
        <strain evidence="6">ATCC 700200</strain>
    </source>
</reference>
<keyword evidence="2" id="KW-0378">Hydrolase</keyword>
<evidence type="ECO:0000256" key="1">
    <source>
        <dbReference type="ARBA" id="ARBA00009902"/>
    </source>
</evidence>
<keyword evidence="6" id="KW-1185">Reference proteome</keyword>
<dbReference type="InterPro" id="IPR023296">
    <property type="entry name" value="Glyco_hydro_beta-prop_sf"/>
</dbReference>
<dbReference type="PANTHER" id="PTHR43101:SF1">
    <property type="entry name" value="BETA-FRUCTOSIDASE"/>
    <property type="match status" value="1"/>
</dbReference>
<dbReference type="PANTHER" id="PTHR43101">
    <property type="entry name" value="BETA-FRUCTOSIDASE"/>
    <property type="match status" value="1"/>
</dbReference>
<keyword evidence="3" id="KW-0326">Glycosidase</keyword>